<dbReference type="KEGG" id="mya:MORIYA_1964"/>
<dbReference type="Pfam" id="PF04945">
    <property type="entry name" value="YHS"/>
    <property type="match status" value="1"/>
</dbReference>
<feature type="signal peptide" evidence="1">
    <location>
        <begin position="1"/>
        <end position="21"/>
    </location>
</feature>
<evidence type="ECO:0000313" key="3">
    <source>
        <dbReference type="EMBL" id="SQD78442.1"/>
    </source>
</evidence>
<proteinExistence type="predicted"/>
<keyword evidence="1" id="KW-0732">Signal</keyword>
<gene>
    <name evidence="3" type="ORF">MORIYA_1964</name>
</gene>
<dbReference type="NCBIfam" id="NF041384">
    <property type="entry name" value="YHS_seleno_dom"/>
    <property type="match status" value="1"/>
</dbReference>
<accession>A0A330LPT0</accession>
<dbReference type="AlphaFoldDB" id="A0A330LPT0"/>
<dbReference type="OrthoDB" id="344729at2"/>
<keyword evidence="4" id="KW-1185">Reference proteome</keyword>
<reference evidence="4" key="1">
    <citation type="submission" date="2018-05" db="EMBL/GenBank/DDBJ databases">
        <authorList>
            <person name="Cea G.-C."/>
            <person name="William W."/>
        </authorList>
    </citation>
    <scope>NUCLEOTIDE SEQUENCE [LARGE SCALE GENOMIC DNA]</scope>
    <source>
        <strain evidence="4">DB21MT 5</strain>
    </source>
</reference>
<organism evidence="3 4">
    <name type="scientific">Moritella yayanosii</name>
    <dbReference type="NCBI Taxonomy" id="69539"/>
    <lineage>
        <taxon>Bacteria</taxon>
        <taxon>Pseudomonadati</taxon>
        <taxon>Pseudomonadota</taxon>
        <taxon>Gammaproteobacteria</taxon>
        <taxon>Alteromonadales</taxon>
        <taxon>Moritellaceae</taxon>
        <taxon>Moritella</taxon>
    </lineage>
</organism>
<dbReference type="Proteomes" id="UP000250163">
    <property type="component" value="Chromosome MORIYA"/>
</dbReference>
<dbReference type="RefSeq" id="WP_112714554.1">
    <property type="nucleotide sequence ID" value="NZ_LS483250.1"/>
</dbReference>
<feature type="domain" description="YHS" evidence="2">
    <location>
        <begin position="41"/>
        <end position="87"/>
    </location>
</feature>
<dbReference type="InterPro" id="IPR007029">
    <property type="entry name" value="YHS_dom"/>
</dbReference>
<evidence type="ECO:0000259" key="2">
    <source>
        <dbReference type="Pfam" id="PF04945"/>
    </source>
</evidence>
<feature type="chain" id="PRO_5016328125" evidence="1">
    <location>
        <begin position="22"/>
        <end position="147"/>
    </location>
</feature>
<dbReference type="EMBL" id="LS483250">
    <property type="protein sequence ID" value="SQD78442.1"/>
    <property type="molecule type" value="Genomic_DNA"/>
</dbReference>
<sequence>MKYIIKLLVISSLILSFNSFAKDPIYTGYFSSKAVSGYDTVAYFTQSKAVKGLNKFSYAYQGEDWYFSSNQHLTLFKQDPEKYAPQYGGYCAYAVAKNDTASSDPEQWTIENDKLYLNYNADIKQQWLAEKTNFIIKADQNWPHVLN</sequence>
<evidence type="ECO:0000313" key="4">
    <source>
        <dbReference type="Proteomes" id="UP000250163"/>
    </source>
</evidence>
<protein>
    <submittedName>
        <fullName evidence="3">YHS domain protein</fullName>
    </submittedName>
</protein>
<name>A0A330LPT0_9GAMM</name>
<evidence type="ECO:0000256" key="1">
    <source>
        <dbReference type="SAM" id="SignalP"/>
    </source>
</evidence>